<sequence length="543" mass="58578">MDNFCRTNLPATTDLPEFVFELPGLQYPERINCAAALLDDAVTRRGWGERVAIRTECGAAWSYRELFELSNRIANLLVRDGGLVPGNRVLLHGTNHPFLAAAWFAVVKAGGVAVTTMPLLRAGELSKVIAQAKVSHALCEASVSAELRAAMAVVPGVGFIRCYGTDEEDAAAFERLMREYPATFDPVDARADDPCIVAFTSGTTGRPKATVHFHRDVMAICHCFPQHVLKPNADDVFCGSPPLAFTFGLGALLLFPLSVGASVVLLQRAKPERLLAAIGAHRVSILFTAPAAYRAMLDGIGDHDISSLRKCVCAGEALPVPTRNAWLARTGIRIIDGIGATEMLHIFASADDMQAKEGAIGKAVPGYRLAILDERGERLPPYHVGRLAVQGPTGCRYLSDARQRDYVRHGWNLTGDAAYLDEDGYLFYQSRADDLIISLGYTISPAEVEEAVLSHADVLECGVVGAPDGRGGTLVCAHVVLRPGVCGSDALTAALQQHVKARIAPYKYPRRIEYRAAGLPRNEAGKLQRFKLRQAAADDVQAA</sequence>
<keyword evidence="1" id="KW-0436">Ligase</keyword>
<dbReference type="Gene3D" id="3.40.50.12780">
    <property type="entry name" value="N-terminal domain of ligase-like"/>
    <property type="match status" value="1"/>
</dbReference>
<dbReference type="InterPro" id="IPR000873">
    <property type="entry name" value="AMP-dep_synth/lig_dom"/>
</dbReference>
<proteinExistence type="predicted"/>
<reference evidence="3 4" key="1">
    <citation type="submission" date="2020-12" db="EMBL/GenBank/DDBJ databases">
        <title>FDA dAtabase for Regulatory Grade micrObial Sequences (FDA-ARGOS): Supporting development and validation of Infectious Disease Dx tests.</title>
        <authorList>
            <person name="Nelson B."/>
            <person name="Plummer A."/>
            <person name="Tallon L."/>
            <person name="Sadzewicz L."/>
            <person name="Zhao X."/>
            <person name="Boylan J."/>
            <person name="Ott S."/>
            <person name="Bowen H."/>
            <person name="Vavikolanu K."/>
            <person name="Mehta A."/>
            <person name="Aluvathingal J."/>
            <person name="Nadendla S."/>
            <person name="Myers T."/>
            <person name="Yan Y."/>
            <person name="Sichtig H."/>
        </authorList>
    </citation>
    <scope>NUCLEOTIDE SEQUENCE [LARGE SCALE GENOMIC DNA]</scope>
    <source>
        <strain evidence="3 4">FDAARGOS_899</strain>
    </source>
</reference>
<organism evidence="3 4">
    <name type="scientific">Burkholderia humptydooensis</name>
    <dbReference type="NCBI Taxonomy" id="430531"/>
    <lineage>
        <taxon>Bacteria</taxon>
        <taxon>Pseudomonadati</taxon>
        <taxon>Pseudomonadota</taxon>
        <taxon>Betaproteobacteria</taxon>
        <taxon>Burkholderiales</taxon>
        <taxon>Burkholderiaceae</taxon>
        <taxon>Burkholderia</taxon>
        <taxon>pseudomallei group</taxon>
    </lineage>
</organism>
<dbReference type="InterPro" id="IPR025110">
    <property type="entry name" value="AMP-bd_C"/>
</dbReference>
<dbReference type="Pfam" id="PF13193">
    <property type="entry name" value="AMP-binding_C"/>
    <property type="match status" value="1"/>
</dbReference>
<dbReference type="Pfam" id="PF00501">
    <property type="entry name" value="AMP-binding"/>
    <property type="match status" value="1"/>
</dbReference>
<dbReference type="Gene3D" id="3.30.300.30">
    <property type="match status" value="1"/>
</dbReference>
<dbReference type="PANTHER" id="PTHR43352:SF1">
    <property type="entry name" value="ANTHRANILATE--COA LIGASE"/>
    <property type="match status" value="1"/>
</dbReference>
<dbReference type="SUPFAM" id="SSF56801">
    <property type="entry name" value="Acetyl-CoA synthetase-like"/>
    <property type="match status" value="1"/>
</dbReference>
<accession>A0A7U4SUG8</accession>
<protein>
    <submittedName>
        <fullName evidence="3">AMP-binding protein</fullName>
    </submittedName>
</protein>
<dbReference type="GO" id="GO:0044550">
    <property type="term" value="P:secondary metabolite biosynthetic process"/>
    <property type="evidence" value="ECO:0007669"/>
    <property type="project" value="TreeGrafter"/>
</dbReference>
<keyword evidence="2" id="KW-0479">Metal-binding</keyword>
<dbReference type="Proteomes" id="UP000594943">
    <property type="component" value="Chromosome 2"/>
</dbReference>
<evidence type="ECO:0000313" key="4">
    <source>
        <dbReference type="Proteomes" id="UP000594943"/>
    </source>
</evidence>
<dbReference type="GO" id="GO:0046872">
    <property type="term" value="F:metal ion binding"/>
    <property type="evidence" value="ECO:0007669"/>
    <property type="project" value="UniProtKB-KW"/>
</dbReference>
<gene>
    <name evidence="3" type="ORF">I6G56_31540</name>
</gene>
<dbReference type="AlphaFoldDB" id="A0A7U4SUG8"/>
<dbReference type="RefSeq" id="WP_006028543.1">
    <property type="nucleotide sequence ID" value="NZ_CP013382.1"/>
</dbReference>
<dbReference type="InterPro" id="IPR045851">
    <property type="entry name" value="AMP-bd_C_sf"/>
</dbReference>
<accession>A0A7T2X166</accession>
<dbReference type="PANTHER" id="PTHR43352">
    <property type="entry name" value="ACETYL-COA SYNTHETASE"/>
    <property type="match status" value="1"/>
</dbReference>
<dbReference type="EMBL" id="CP065687">
    <property type="protein sequence ID" value="QPS46588.1"/>
    <property type="molecule type" value="Genomic_DNA"/>
</dbReference>
<dbReference type="KEGG" id="bhg:I6G56_31540"/>
<dbReference type="GO" id="GO:0016878">
    <property type="term" value="F:acid-thiol ligase activity"/>
    <property type="evidence" value="ECO:0007669"/>
    <property type="project" value="TreeGrafter"/>
</dbReference>
<evidence type="ECO:0000256" key="1">
    <source>
        <dbReference type="ARBA" id="ARBA00022598"/>
    </source>
</evidence>
<dbReference type="InterPro" id="IPR042099">
    <property type="entry name" value="ANL_N_sf"/>
</dbReference>
<dbReference type="InterPro" id="IPR020845">
    <property type="entry name" value="AMP-binding_CS"/>
</dbReference>
<evidence type="ECO:0000313" key="3">
    <source>
        <dbReference type="EMBL" id="QPS46588.1"/>
    </source>
</evidence>
<evidence type="ECO:0000256" key="2">
    <source>
        <dbReference type="ARBA" id="ARBA00022723"/>
    </source>
</evidence>
<dbReference type="PROSITE" id="PS00455">
    <property type="entry name" value="AMP_BINDING"/>
    <property type="match status" value="1"/>
</dbReference>
<name>A0A7U4SUG8_9BURK</name>